<gene>
    <name evidence="3" type="ORF">CRENBAI_015760</name>
</gene>
<comment type="caution">
    <text evidence="3">The sequence shown here is derived from an EMBL/GenBank/DDBJ whole genome shotgun (WGS) entry which is preliminary data.</text>
</comment>
<keyword evidence="4" id="KW-1185">Reference proteome</keyword>
<name>A0AAV9S6G2_9TELE</name>
<evidence type="ECO:0000313" key="3">
    <source>
        <dbReference type="EMBL" id="KAK5616886.1"/>
    </source>
</evidence>
<feature type="coiled-coil region" evidence="2">
    <location>
        <begin position="64"/>
        <end position="140"/>
    </location>
</feature>
<organism evidence="3 4">
    <name type="scientific">Crenichthys baileyi</name>
    <name type="common">White River springfish</name>
    <dbReference type="NCBI Taxonomy" id="28760"/>
    <lineage>
        <taxon>Eukaryota</taxon>
        <taxon>Metazoa</taxon>
        <taxon>Chordata</taxon>
        <taxon>Craniata</taxon>
        <taxon>Vertebrata</taxon>
        <taxon>Euteleostomi</taxon>
        <taxon>Actinopterygii</taxon>
        <taxon>Neopterygii</taxon>
        <taxon>Teleostei</taxon>
        <taxon>Neoteleostei</taxon>
        <taxon>Acanthomorphata</taxon>
        <taxon>Ovalentaria</taxon>
        <taxon>Atherinomorphae</taxon>
        <taxon>Cyprinodontiformes</taxon>
        <taxon>Goodeidae</taxon>
        <taxon>Crenichthys</taxon>
    </lineage>
</organism>
<reference evidence="3 4" key="1">
    <citation type="submission" date="2021-06" db="EMBL/GenBank/DDBJ databases">
        <authorList>
            <person name="Palmer J.M."/>
        </authorList>
    </citation>
    <scope>NUCLEOTIDE SEQUENCE [LARGE SCALE GENOMIC DNA]</scope>
    <source>
        <strain evidence="3 4">MEX-2019</strain>
        <tissue evidence="3">Muscle</tissue>
    </source>
</reference>
<feature type="coiled-coil region" evidence="2">
    <location>
        <begin position="266"/>
        <end position="293"/>
    </location>
</feature>
<evidence type="ECO:0008006" key="5">
    <source>
        <dbReference type="Google" id="ProtNLM"/>
    </source>
</evidence>
<accession>A0AAV9S6G2</accession>
<protein>
    <recommendedName>
        <fullName evidence="5">Coiled-coil domain-containing protein 89</fullName>
    </recommendedName>
</protein>
<dbReference type="Proteomes" id="UP001311232">
    <property type="component" value="Unassembled WGS sequence"/>
</dbReference>
<dbReference type="PANTHER" id="PTHR34768:SF2">
    <property type="entry name" value="COILED-COIL DOMAIN CONTAINING 89"/>
    <property type="match status" value="1"/>
</dbReference>
<evidence type="ECO:0000256" key="2">
    <source>
        <dbReference type="SAM" id="Coils"/>
    </source>
</evidence>
<sequence>MTSPRRNAKGIIKEEVTKMEHVDRIQPLNKNPQILAGEDSAEQQMLQSRIDEQSTLICILKKRADEMLLRYQALQKINSELEDQAAHCQRKLDGERERAAMLNSRFTDLSANNQAIISYMEEHKNQNAQLKLENRRLQMENDSHFSQKLHDKDVLVEKLVQENKLLGEKSSINEKEFREKLAGCKSKLREQAAQHQAKEVSLLKQLLDAQQQHKVAAESREDLKLKLAEAEKEHELKEISMRETITALTREKGKLLDISIERGKAIQEKQKKIQALETKWKEEEKARIEAQDRFVSEVEAVNKDRRVKSLLAALDRSMSEFQKLNKDFDAFKEHSASLLAQEKDLNQKLRHIVG</sequence>
<feature type="coiled-coil region" evidence="2">
    <location>
        <begin position="213"/>
        <end position="240"/>
    </location>
</feature>
<dbReference type="InterPro" id="IPR043450">
    <property type="entry name" value="CCDC89-like"/>
</dbReference>
<dbReference type="AlphaFoldDB" id="A0AAV9S6G2"/>
<evidence type="ECO:0000256" key="1">
    <source>
        <dbReference type="ARBA" id="ARBA00023054"/>
    </source>
</evidence>
<keyword evidence="1 2" id="KW-0175">Coiled coil</keyword>
<evidence type="ECO:0000313" key="4">
    <source>
        <dbReference type="Proteomes" id="UP001311232"/>
    </source>
</evidence>
<proteinExistence type="predicted"/>
<dbReference type="EMBL" id="JAHHUM010000869">
    <property type="protein sequence ID" value="KAK5616886.1"/>
    <property type="molecule type" value="Genomic_DNA"/>
</dbReference>
<dbReference type="PANTHER" id="PTHR34768">
    <property type="entry name" value="COILED-COIL DOMAIN-CONTAINING PROTEIN 89"/>
    <property type="match status" value="1"/>
</dbReference>